<dbReference type="RefSeq" id="WP_013118422.1">
    <property type="nucleotide sequence ID" value="NC_014151.1"/>
</dbReference>
<dbReference type="PANTHER" id="PTHR43451">
    <property type="entry name" value="ACETYLTRANSFERASE (GNAT) FAMILY PROTEIN"/>
    <property type="match status" value="1"/>
</dbReference>
<name>D5ULY5_CELFN</name>
<dbReference type="CDD" id="cd04301">
    <property type="entry name" value="NAT_SF"/>
    <property type="match status" value="1"/>
</dbReference>
<proteinExistence type="predicted"/>
<dbReference type="GO" id="GO:0016747">
    <property type="term" value="F:acyltransferase activity, transferring groups other than amino-acyl groups"/>
    <property type="evidence" value="ECO:0007669"/>
    <property type="project" value="InterPro"/>
</dbReference>
<dbReference type="HOGENOM" id="CLU_087351_0_0_11"/>
<evidence type="ECO:0000313" key="4">
    <source>
        <dbReference type="Proteomes" id="UP000000849"/>
    </source>
</evidence>
<sequence length="184" mass="19936">MTTAAPVLRPYRSPDDASATLATCRRAIGVSAAEVYTPEQVAAWLGPDDVDLAAWDARRRAAWAVVAEVDGALVGFADLLPEGLVDMLFVHPVAGGRGVARALLTAVEAEARARGLTGLRTYASRRARPVFERLGWVVTVDRQDNTVRGVVVPNVEMRRDLTEPDGSLSDRWDEPPARPGRLRP</sequence>
<dbReference type="KEGG" id="cfl:Cfla_3209"/>
<evidence type="ECO:0000259" key="2">
    <source>
        <dbReference type="PROSITE" id="PS51186"/>
    </source>
</evidence>
<dbReference type="InterPro" id="IPR000182">
    <property type="entry name" value="GNAT_dom"/>
</dbReference>
<dbReference type="eggNOG" id="COG0454">
    <property type="taxonomic scope" value="Bacteria"/>
</dbReference>
<evidence type="ECO:0000256" key="1">
    <source>
        <dbReference type="SAM" id="MobiDB-lite"/>
    </source>
</evidence>
<dbReference type="Proteomes" id="UP000000849">
    <property type="component" value="Chromosome"/>
</dbReference>
<dbReference type="PANTHER" id="PTHR43451:SF1">
    <property type="entry name" value="ACETYLTRANSFERASE"/>
    <property type="match status" value="1"/>
</dbReference>
<dbReference type="Pfam" id="PF13673">
    <property type="entry name" value="Acetyltransf_10"/>
    <property type="match status" value="1"/>
</dbReference>
<protein>
    <submittedName>
        <fullName evidence="3">GCN5-related N-acetyltransferase</fullName>
    </submittedName>
</protein>
<keyword evidence="3" id="KW-0808">Transferase</keyword>
<dbReference type="AlphaFoldDB" id="D5ULY5"/>
<accession>D5ULY5</accession>
<evidence type="ECO:0000313" key="3">
    <source>
        <dbReference type="EMBL" id="ADG76091.1"/>
    </source>
</evidence>
<dbReference type="EMBL" id="CP001964">
    <property type="protein sequence ID" value="ADG76091.1"/>
    <property type="molecule type" value="Genomic_DNA"/>
</dbReference>
<dbReference type="PROSITE" id="PS51186">
    <property type="entry name" value="GNAT"/>
    <property type="match status" value="1"/>
</dbReference>
<feature type="domain" description="N-acetyltransferase" evidence="2">
    <location>
        <begin position="22"/>
        <end position="162"/>
    </location>
</feature>
<dbReference type="InterPro" id="IPR016181">
    <property type="entry name" value="Acyl_CoA_acyltransferase"/>
</dbReference>
<reference evidence="3 4" key="1">
    <citation type="journal article" date="2010" name="Stand. Genomic Sci.">
        <title>Complete genome sequence of Cellulomonas flavigena type strain (134).</title>
        <authorList>
            <person name="Abt B."/>
            <person name="Foster B."/>
            <person name="Lapidus A."/>
            <person name="Clum A."/>
            <person name="Sun H."/>
            <person name="Pukall R."/>
            <person name="Lucas S."/>
            <person name="Glavina Del Rio T."/>
            <person name="Nolan M."/>
            <person name="Tice H."/>
            <person name="Cheng J.F."/>
            <person name="Pitluck S."/>
            <person name="Liolios K."/>
            <person name="Ivanova N."/>
            <person name="Mavromatis K."/>
            <person name="Ovchinnikova G."/>
            <person name="Pati A."/>
            <person name="Goodwin L."/>
            <person name="Chen A."/>
            <person name="Palaniappan K."/>
            <person name="Land M."/>
            <person name="Hauser L."/>
            <person name="Chang Y.J."/>
            <person name="Jeffries C.D."/>
            <person name="Rohde M."/>
            <person name="Goker M."/>
            <person name="Woyke T."/>
            <person name="Bristow J."/>
            <person name="Eisen J.A."/>
            <person name="Markowitz V."/>
            <person name="Hugenholtz P."/>
            <person name="Kyrpides N.C."/>
            <person name="Klenk H.P."/>
        </authorList>
    </citation>
    <scope>NUCLEOTIDE SEQUENCE [LARGE SCALE GENOMIC DNA]</scope>
    <source>
        <strain evidence="4">ATCC 482 / DSM 20109 / BCRC 11376 / JCM 18109 / NBRC 3775 / NCIMB 8073 / NRS 134</strain>
    </source>
</reference>
<organism evidence="3 4">
    <name type="scientific">Cellulomonas flavigena (strain ATCC 482 / DSM 20109 / BCRC 11376 / JCM 18109 / NBRC 3775 / NCIMB 8073 / NRS 134)</name>
    <dbReference type="NCBI Taxonomy" id="446466"/>
    <lineage>
        <taxon>Bacteria</taxon>
        <taxon>Bacillati</taxon>
        <taxon>Actinomycetota</taxon>
        <taxon>Actinomycetes</taxon>
        <taxon>Micrococcales</taxon>
        <taxon>Cellulomonadaceae</taxon>
        <taxon>Cellulomonas</taxon>
    </lineage>
</organism>
<feature type="compositionally biased region" description="Basic and acidic residues" evidence="1">
    <location>
        <begin position="161"/>
        <end position="176"/>
    </location>
</feature>
<feature type="region of interest" description="Disordered" evidence="1">
    <location>
        <begin position="161"/>
        <end position="184"/>
    </location>
</feature>
<dbReference type="Gene3D" id="3.40.630.30">
    <property type="match status" value="1"/>
</dbReference>
<keyword evidence="4" id="KW-1185">Reference proteome</keyword>
<dbReference type="InterPro" id="IPR052564">
    <property type="entry name" value="N-acetyltrans/Recomb-assoc"/>
</dbReference>
<gene>
    <name evidence="3" type="ordered locus">Cfla_3209</name>
</gene>
<dbReference type="STRING" id="446466.Cfla_3209"/>
<dbReference type="SUPFAM" id="SSF55729">
    <property type="entry name" value="Acyl-CoA N-acyltransferases (Nat)"/>
    <property type="match status" value="1"/>
</dbReference>